<protein>
    <submittedName>
        <fullName evidence="8">Membrane progestin receptor gamma</fullName>
    </submittedName>
</protein>
<keyword evidence="4 7" id="KW-1133">Transmembrane helix</keyword>
<keyword evidence="3 7" id="KW-0812">Transmembrane</keyword>
<dbReference type="OMA" id="QRHNPYI"/>
<feature type="binding site" evidence="6">
    <location>
        <position position="138"/>
    </location>
    <ligand>
        <name>Zn(2+)</name>
        <dbReference type="ChEBI" id="CHEBI:29105"/>
    </ligand>
</feature>
<evidence type="ECO:0000256" key="7">
    <source>
        <dbReference type="SAM" id="Phobius"/>
    </source>
</evidence>
<dbReference type="OrthoDB" id="535992at2759"/>
<evidence type="ECO:0000256" key="6">
    <source>
        <dbReference type="PIRSR" id="PIRSR604254-1"/>
    </source>
</evidence>
<keyword evidence="6" id="KW-0862">Zinc</keyword>
<accession>A0A068YGA9</accession>
<evidence type="ECO:0000256" key="3">
    <source>
        <dbReference type="ARBA" id="ARBA00022692"/>
    </source>
</evidence>
<dbReference type="EMBL" id="LN902841">
    <property type="protein sequence ID" value="CDS41268.1"/>
    <property type="molecule type" value="Genomic_DNA"/>
</dbReference>
<reference evidence="8" key="1">
    <citation type="journal article" date="2013" name="Nature">
        <title>The genomes of four tapeworm species reveal adaptations to parasitism.</title>
        <authorList>
            <person name="Tsai I.J."/>
            <person name="Zarowiecki M."/>
            <person name="Holroyd N."/>
            <person name="Garciarrubio A."/>
            <person name="Sanchez-Flores A."/>
            <person name="Brooks K.L."/>
            <person name="Tracey A."/>
            <person name="Bobes R.J."/>
            <person name="Fragoso G."/>
            <person name="Sciutto E."/>
            <person name="Aslett M."/>
            <person name="Beasley H."/>
            <person name="Bennett H.M."/>
            <person name="Cai J."/>
            <person name="Camicia F."/>
            <person name="Clark R."/>
            <person name="Cucher M."/>
            <person name="De Silva N."/>
            <person name="Day T.A."/>
            <person name="Deplazes P."/>
            <person name="Estrada K."/>
            <person name="Fernandez C."/>
            <person name="Holland P.W."/>
            <person name="Hou J."/>
            <person name="Hu S."/>
            <person name="Huckvale T."/>
            <person name="Hung S.S."/>
            <person name="Kamenetzky L."/>
            <person name="Keane J.A."/>
            <person name="Kiss F."/>
            <person name="Koziol U."/>
            <person name="Lambert O."/>
            <person name="Liu K."/>
            <person name="Luo X."/>
            <person name="Luo Y."/>
            <person name="Macchiaroli N."/>
            <person name="Nichol S."/>
            <person name="Paps J."/>
            <person name="Parkinson J."/>
            <person name="Pouchkina-Stantcheva N."/>
            <person name="Riddiford N."/>
            <person name="Rosenzvit M."/>
            <person name="Salinas G."/>
            <person name="Wasmuth J.D."/>
            <person name="Zamanian M."/>
            <person name="Zheng Y."/>
            <person name="Cai X."/>
            <person name="Soberon X."/>
            <person name="Olson P.D."/>
            <person name="Laclette J.P."/>
            <person name="Brehm K."/>
            <person name="Berriman M."/>
            <person name="Garciarrubio A."/>
            <person name="Bobes R.J."/>
            <person name="Fragoso G."/>
            <person name="Sanchez-Flores A."/>
            <person name="Estrada K."/>
            <person name="Cevallos M.A."/>
            <person name="Morett E."/>
            <person name="Gonzalez V."/>
            <person name="Portillo T."/>
            <person name="Ochoa-Leyva A."/>
            <person name="Jose M.V."/>
            <person name="Sciutto E."/>
            <person name="Landa A."/>
            <person name="Jimenez L."/>
            <person name="Valdes V."/>
            <person name="Carrero J.C."/>
            <person name="Larralde C."/>
            <person name="Morales-Montor J."/>
            <person name="Limon-Lason J."/>
            <person name="Soberon X."/>
            <person name="Laclette J.P."/>
        </authorList>
    </citation>
    <scope>NUCLEOTIDE SEQUENCE [LARGE SCALE GENOMIC DNA]</scope>
</reference>
<dbReference type="Pfam" id="PF03006">
    <property type="entry name" value="HlyIII"/>
    <property type="match status" value="1"/>
</dbReference>
<reference evidence="8" key="2">
    <citation type="submission" date="2015-11" db="EMBL/GenBank/DDBJ databases">
        <authorList>
            <person name="Zhang Y."/>
            <person name="Guo Z."/>
        </authorList>
    </citation>
    <scope>NUCLEOTIDE SEQUENCE</scope>
</reference>
<comment type="subcellular location">
    <subcellularLocation>
        <location evidence="1">Membrane</location>
        <topology evidence="1">Multi-pass membrane protein</topology>
    </subcellularLocation>
</comment>
<feature type="transmembrane region" description="Helical" evidence="7">
    <location>
        <begin position="262"/>
        <end position="280"/>
    </location>
</feature>
<dbReference type="PANTHER" id="PTHR20855:SF52">
    <property type="entry name" value="ADIPONECTIN RECEPTOR PROTEIN"/>
    <property type="match status" value="1"/>
</dbReference>
<keyword evidence="9" id="KW-1185">Reference proteome</keyword>
<organism evidence="8 9">
    <name type="scientific">Echinococcus multilocularis</name>
    <name type="common">Fox tapeworm</name>
    <dbReference type="NCBI Taxonomy" id="6211"/>
    <lineage>
        <taxon>Eukaryota</taxon>
        <taxon>Metazoa</taxon>
        <taxon>Spiralia</taxon>
        <taxon>Lophotrochozoa</taxon>
        <taxon>Platyhelminthes</taxon>
        <taxon>Cestoda</taxon>
        <taxon>Eucestoda</taxon>
        <taxon>Cyclophyllidea</taxon>
        <taxon>Taeniidae</taxon>
        <taxon>Echinococcus</taxon>
    </lineage>
</organism>
<dbReference type="Proteomes" id="UP000017246">
    <property type="component" value="Unassembled WGS sequence"/>
</dbReference>
<feature type="binding site" evidence="6">
    <location>
        <position position="303"/>
    </location>
    <ligand>
        <name>Zn(2+)</name>
        <dbReference type="ChEBI" id="CHEBI:29105"/>
    </ligand>
</feature>
<feature type="transmembrane region" description="Helical" evidence="7">
    <location>
        <begin position="193"/>
        <end position="211"/>
    </location>
</feature>
<gene>
    <name evidence="8" type="ORF">EmuJ_000889600</name>
</gene>
<evidence type="ECO:0000256" key="1">
    <source>
        <dbReference type="ARBA" id="ARBA00004141"/>
    </source>
</evidence>
<evidence type="ECO:0000256" key="2">
    <source>
        <dbReference type="ARBA" id="ARBA00007018"/>
    </source>
</evidence>
<comment type="similarity">
    <text evidence="2">Belongs to the ADIPOR family.</text>
</comment>
<feature type="binding site" evidence="6">
    <location>
        <position position="299"/>
    </location>
    <ligand>
        <name>Zn(2+)</name>
        <dbReference type="ChEBI" id="CHEBI:29105"/>
    </ligand>
</feature>
<keyword evidence="6" id="KW-0479">Metal-binding</keyword>
<feature type="transmembrane region" description="Helical" evidence="7">
    <location>
        <begin position="339"/>
        <end position="359"/>
    </location>
</feature>
<sequence>MRSAWNFPACRFLQNKVGTVLRSPRPYILDFGFTKLPFTSLKSRIPESSIKTINADHLPTEYREPYILQGYRRSTDFLGSLHSLFWLHNESFNCWSHILGIPMVFFFFAEEYITSSNPLMYLYLFSCLCFVLGSSFAHTFCCYSRLSRDAYFTVDYIGLTIFTCGSGAAYVAFSFPIELSTIPGVSAFSFLDTYLIFLCLCSMVSIFQSVWTRTLSPSVLRSVLRVSAFAAPGIIMSFPILYKIYTCYCGANTYPPRYCDSAVIWPKQFLTCIISVIFYVSRIPEYFYPGKFDYFGHSHNVFHIGALLGLHYQKLALSLDLEFAKAHQIAKVSLKIPLFGFSFLFIFIFLTCIYFRHLFAAKPPYKSRRL</sequence>
<name>A0A068YGA9_ECHMU</name>
<dbReference type="STRING" id="6211.A0A068YGA9"/>
<evidence type="ECO:0000313" key="8">
    <source>
        <dbReference type="EMBL" id="CDS41268.1"/>
    </source>
</evidence>
<dbReference type="InterPro" id="IPR004254">
    <property type="entry name" value="AdipoR/HlyIII-related"/>
</dbReference>
<feature type="transmembrane region" description="Helical" evidence="7">
    <location>
        <begin position="92"/>
        <end position="109"/>
    </location>
</feature>
<feature type="transmembrane region" description="Helical" evidence="7">
    <location>
        <begin position="121"/>
        <end position="143"/>
    </location>
</feature>
<dbReference type="GO" id="GO:0046872">
    <property type="term" value="F:metal ion binding"/>
    <property type="evidence" value="ECO:0007669"/>
    <property type="project" value="UniProtKB-KW"/>
</dbReference>
<evidence type="ECO:0000313" key="9">
    <source>
        <dbReference type="Proteomes" id="UP000017246"/>
    </source>
</evidence>
<keyword evidence="5 7" id="KW-0472">Membrane</keyword>
<dbReference type="AlphaFoldDB" id="A0A068YGA9"/>
<dbReference type="GO" id="GO:0016020">
    <property type="term" value="C:membrane"/>
    <property type="evidence" value="ECO:0007669"/>
    <property type="project" value="UniProtKB-SubCell"/>
</dbReference>
<dbReference type="eggNOG" id="KOG0748">
    <property type="taxonomic scope" value="Eukaryota"/>
</dbReference>
<feature type="transmembrane region" description="Helical" evidence="7">
    <location>
        <begin position="223"/>
        <end position="242"/>
    </location>
</feature>
<evidence type="ECO:0000256" key="4">
    <source>
        <dbReference type="ARBA" id="ARBA00022989"/>
    </source>
</evidence>
<proteinExistence type="inferred from homology"/>
<dbReference type="PANTHER" id="PTHR20855">
    <property type="entry name" value="ADIPOR/PROGESTIN RECEPTOR-RELATED"/>
    <property type="match status" value="1"/>
</dbReference>
<feature type="transmembrane region" description="Helical" evidence="7">
    <location>
        <begin position="150"/>
        <end position="173"/>
    </location>
</feature>
<evidence type="ECO:0000256" key="5">
    <source>
        <dbReference type="ARBA" id="ARBA00023136"/>
    </source>
</evidence>
<dbReference type="GO" id="GO:0038023">
    <property type="term" value="F:signaling receptor activity"/>
    <property type="evidence" value="ECO:0007669"/>
    <property type="project" value="TreeGrafter"/>
</dbReference>
<keyword evidence="8" id="KW-0675">Receptor</keyword>